<dbReference type="InterPro" id="IPR020843">
    <property type="entry name" value="ER"/>
</dbReference>
<dbReference type="Gene3D" id="3.90.180.10">
    <property type="entry name" value="Medium-chain alcohol dehydrogenases, catalytic domain"/>
    <property type="match status" value="1"/>
</dbReference>
<dbReference type="InterPro" id="IPR011032">
    <property type="entry name" value="GroES-like_sf"/>
</dbReference>
<dbReference type="Pfam" id="PF08240">
    <property type="entry name" value="ADH_N"/>
    <property type="match status" value="1"/>
</dbReference>
<name>A0ABV3T149_9ACTN</name>
<dbReference type="Pfam" id="PF00107">
    <property type="entry name" value="ADH_zinc_N"/>
    <property type="match status" value="1"/>
</dbReference>
<evidence type="ECO:0000259" key="1">
    <source>
        <dbReference type="SMART" id="SM00829"/>
    </source>
</evidence>
<dbReference type="InterPro" id="IPR052711">
    <property type="entry name" value="Zinc_ADH-like"/>
</dbReference>
<feature type="domain" description="Enoyl reductase (ER)" evidence="1">
    <location>
        <begin position="13"/>
        <end position="319"/>
    </location>
</feature>
<keyword evidence="3" id="KW-1185">Reference proteome</keyword>
<dbReference type="PANTHER" id="PTHR45033">
    <property type="match status" value="1"/>
</dbReference>
<dbReference type="Gene3D" id="3.40.50.720">
    <property type="entry name" value="NAD(P)-binding Rossmann-like Domain"/>
    <property type="match status" value="1"/>
</dbReference>
<dbReference type="InterPro" id="IPR013149">
    <property type="entry name" value="ADH-like_C"/>
</dbReference>
<dbReference type="PANTHER" id="PTHR45033:SF3">
    <property type="entry name" value="DEHYDROGENASE, PUTATIVE (AFU_ORTHOLOGUE AFUA_2G13270)-RELATED"/>
    <property type="match status" value="1"/>
</dbReference>
<reference evidence="2 3" key="1">
    <citation type="submission" date="2024-07" db="EMBL/GenBank/DDBJ databases">
        <authorList>
            <person name="Lee S."/>
            <person name="Kang M."/>
        </authorList>
    </citation>
    <scope>NUCLEOTIDE SEQUENCE [LARGE SCALE GENOMIC DNA]</scope>
    <source>
        <strain evidence="2 3">DS6</strain>
    </source>
</reference>
<dbReference type="SUPFAM" id="SSF50129">
    <property type="entry name" value="GroES-like"/>
    <property type="match status" value="1"/>
</dbReference>
<evidence type="ECO:0000313" key="2">
    <source>
        <dbReference type="EMBL" id="MEX0427619.1"/>
    </source>
</evidence>
<dbReference type="InterPro" id="IPR013154">
    <property type="entry name" value="ADH-like_N"/>
</dbReference>
<proteinExistence type="predicted"/>
<dbReference type="EMBL" id="JBFPJR010000011">
    <property type="protein sequence ID" value="MEX0427619.1"/>
    <property type="molecule type" value="Genomic_DNA"/>
</dbReference>
<dbReference type="InterPro" id="IPR036291">
    <property type="entry name" value="NAD(P)-bd_dom_sf"/>
</dbReference>
<dbReference type="RefSeq" id="WP_367993177.1">
    <property type="nucleotide sequence ID" value="NZ_JBFPJR010000011.1"/>
</dbReference>
<dbReference type="SUPFAM" id="SSF51735">
    <property type="entry name" value="NAD(P)-binding Rossmann-fold domains"/>
    <property type="match status" value="1"/>
</dbReference>
<protein>
    <submittedName>
        <fullName evidence="2">Zinc-binding dehydrogenase</fullName>
    </submittedName>
</protein>
<accession>A0ABV3T149</accession>
<organism evidence="2 3">
    <name type="scientific">Nocardioides eburneus</name>
    <dbReference type="NCBI Taxonomy" id="3231482"/>
    <lineage>
        <taxon>Bacteria</taxon>
        <taxon>Bacillati</taxon>
        <taxon>Actinomycetota</taxon>
        <taxon>Actinomycetes</taxon>
        <taxon>Propionibacteriales</taxon>
        <taxon>Nocardioidaceae</taxon>
        <taxon>Nocardioides</taxon>
    </lineage>
</organism>
<dbReference type="SMART" id="SM00829">
    <property type="entry name" value="PKS_ER"/>
    <property type="match status" value="1"/>
</dbReference>
<sequence length="326" mass="34484">MLAATAVSQSASDPLSGLMLGDVPKPEVRPGWSLVRVLASSLNMHDVWTLRGVGHPADQLPRILGCDAAGYDEDGNAVVVYPIIASADRGRGDETIDPQRALLSERHDGAFAEWLTVPTRNLVPKPEGLSFDEAACLPVAWGTAYRMLFTQAAIKAGDRVLVQGAGGGVASAAIKLALAAGAVVYATSRSETKRKLAESWGARTVESGGRLPEKVDVVVETVGEATWSHSLKCLRPGGTLVVAGATSGYNPPADLGRVFYQQQRILGSTGCTRTEFVDLLRMMTSTGARPVVDRTMPLADIHQGFQLMIDGDLTGKVVVNPPKETA</sequence>
<dbReference type="Proteomes" id="UP001556631">
    <property type="component" value="Unassembled WGS sequence"/>
</dbReference>
<evidence type="ECO:0000313" key="3">
    <source>
        <dbReference type="Proteomes" id="UP001556631"/>
    </source>
</evidence>
<comment type="caution">
    <text evidence="2">The sequence shown here is derived from an EMBL/GenBank/DDBJ whole genome shotgun (WGS) entry which is preliminary data.</text>
</comment>
<gene>
    <name evidence="2" type="ORF">AB3X52_08315</name>
</gene>